<evidence type="ECO:0008006" key="6">
    <source>
        <dbReference type="Google" id="ProtNLM"/>
    </source>
</evidence>
<evidence type="ECO:0000259" key="2">
    <source>
        <dbReference type="Pfam" id="PF01575"/>
    </source>
</evidence>
<dbReference type="SUPFAM" id="SSF53474">
    <property type="entry name" value="alpha/beta-Hydrolases"/>
    <property type="match status" value="1"/>
</dbReference>
<accession>A0A9N8R5D6</accession>
<feature type="domain" description="MaoC-like" evidence="2">
    <location>
        <begin position="16"/>
        <end position="87"/>
    </location>
</feature>
<evidence type="ECO:0000313" key="5">
    <source>
        <dbReference type="Proteomes" id="UP000675121"/>
    </source>
</evidence>
<dbReference type="CDD" id="cd12810">
    <property type="entry name" value="Esterase_713_like-3"/>
    <property type="match status" value="1"/>
</dbReference>
<dbReference type="RefSeq" id="WP_236077370.1">
    <property type="nucleotide sequence ID" value="NZ_CAJNAS010000050.1"/>
</dbReference>
<feature type="compositionally biased region" description="Low complexity" evidence="1">
    <location>
        <begin position="150"/>
        <end position="169"/>
    </location>
</feature>
<feature type="region of interest" description="Disordered" evidence="1">
    <location>
        <begin position="187"/>
        <end position="206"/>
    </location>
</feature>
<feature type="domain" description="AB hydrolase-1" evidence="3">
    <location>
        <begin position="227"/>
        <end position="444"/>
    </location>
</feature>
<dbReference type="InterPro" id="IPR000073">
    <property type="entry name" value="AB_hydrolase_1"/>
</dbReference>
<dbReference type="PANTHER" id="PTHR43194">
    <property type="entry name" value="HYDROLASE ALPHA/BETA FOLD FAMILY"/>
    <property type="match status" value="1"/>
</dbReference>
<reference evidence="4" key="1">
    <citation type="submission" date="2021-02" db="EMBL/GenBank/DDBJ databases">
        <authorList>
            <person name="Vanwijnsberghe S."/>
        </authorList>
    </citation>
    <scope>NUCLEOTIDE SEQUENCE</scope>
    <source>
        <strain evidence="4">R-70211</strain>
    </source>
</reference>
<name>A0A9N8R5D6_9BURK</name>
<dbReference type="SUPFAM" id="SSF54637">
    <property type="entry name" value="Thioesterase/thiol ester dehydrase-isomerase"/>
    <property type="match status" value="1"/>
</dbReference>
<dbReference type="Gene3D" id="3.40.50.1820">
    <property type="entry name" value="alpha/beta hydrolase"/>
    <property type="match status" value="1"/>
</dbReference>
<gene>
    <name evidence="4" type="ORF">R70211_07652</name>
</gene>
<proteinExistence type="predicted"/>
<comment type="caution">
    <text evidence="4">The sequence shown here is derived from an EMBL/GenBank/DDBJ whole genome shotgun (WGS) entry which is preliminary data.</text>
</comment>
<dbReference type="InterPro" id="IPR050228">
    <property type="entry name" value="Carboxylesterase_BioH"/>
</dbReference>
<dbReference type="InterPro" id="IPR002539">
    <property type="entry name" value="MaoC-like_dom"/>
</dbReference>
<evidence type="ECO:0000256" key="1">
    <source>
        <dbReference type="SAM" id="MobiDB-lite"/>
    </source>
</evidence>
<protein>
    <recommendedName>
        <fullName evidence="6">Alpha/beta fold hydrolase</fullName>
    </recommendedName>
</protein>
<keyword evidence="5" id="KW-1185">Reference proteome</keyword>
<evidence type="ECO:0000313" key="4">
    <source>
        <dbReference type="EMBL" id="CAE6969028.1"/>
    </source>
</evidence>
<dbReference type="InterPro" id="IPR029069">
    <property type="entry name" value="HotDog_dom_sf"/>
</dbReference>
<dbReference type="Proteomes" id="UP000675121">
    <property type="component" value="Unassembled WGS sequence"/>
</dbReference>
<dbReference type="AlphaFoldDB" id="A0A9N8R5D6"/>
<dbReference type="Pfam" id="PF12697">
    <property type="entry name" value="Abhydrolase_6"/>
    <property type="match status" value="1"/>
</dbReference>
<dbReference type="PANTHER" id="PTHR43194:SF4">
    <property type="entry name" value="AB HYDROLASE-1 DOMAIN-CONTAINING PROTEIN"/>
    <property type="match status" value="1"/>
</dbReference>
<dbReference type="InterPro" id="IPR029058">
    <property type="entry name" value="AB_hydrolase_fold"/>
</dbReference>
<evidence type="ECO:0000259" key="3">
    <source>
        <dbReference type="Pfam" id="PF12697"/>
    </source>
</evidence>
<dbReference type="EMBL" id="CAJNAS010000050">
    <property type="protein sequence ID" value="CAE6969028.1"/>
    <property type="molecule type" value="Genomic_DNA"/>
</dbReference>
<sequence>MKIQEVYVGMELPPLQTGPITRTTLALFAGASGDHQPTHIDIDAAKAKGRQDVIAHGMLTMAYLGRILLDWVPQERIQSYKARFIATTPVHAVATCRGRVIAIEDGLATVELSISLADGTTAVRAEAVVDIRDIRGLREAGHSSVSEVLSAAAGSDGRSTASSTSGSGANPPPLVIREQGSFAVGGSVLRHPGNYDPKRAGPEGQTLHGDHAFVTYQIPVDVHGHPLVFVHGNAQFSKTWQTTPDGREGFQNIFLRRGFATYLVDSPRRGAAGRSTQAATLTPTPEDQFWFDMFRVGTWPDYFPGVQFSRDPAILDQYFRQITPNTGPFDLNVVSDAVTALFDRIGPAVLVSHSQGGGVGWFTAMKSPHVRAIVSYEPGSNFPFPQDEVPAPLPSAAGPFGAVGVPMGEFMKLTGIPIIIFYGDYIPEQPTPNRGQDQWRVRLTMAKRWAEVMKSYGGDVTVVRLSDMGLHGNTHFPFSDLNNIEVADEMSKFLTAKGLD</sequence>
<organism evidence="4 5">
    <name type="scientific">Paraburkholderia domus</name>
    <dbReference type="NCBI Taxonomy" id="2793075"/>
    <lineage>
        <taxon>Bacteria</taxon>
        <taxon>Pseudomonadati</taxon>
        <taxon>Pseudomonadota</taxon>
        <taxon>Betaproteobacteria</taxon>
        <taxon>Burkholderiales</taxon>
        <taxon>Burkholderiaceae</taxon>
        <taxon>Paraburkholderia</taxon>
    </lineage>
</organism>
<dbReference type="Gene3D" id="3.10.129.10">
    <property type="entry name" value="Hotdog Thioesterase"/>
    <property type="match status" value="1"/>
</dbReference>
<feature type="region of interest" description="Disordered" evidence="1">
    <location>
        <begin position="148"/>
        <end position="174"/>
    </location>
</feature>
<dbReference type="Pfam" id="PF01575">
    <property type="entry name" value="MaoC_dehydratas"/>
    <property type="match status" value="1"/>
</dbReference>